<dbReference type="RefSeq" id="WP_322522216.1">
    <property type="nucleotide sequence ID" value="NZ_CP140153.1"/>
</dbReference>
<dbReference type="Proteomes" id="UP001327459">
    <property type="component" value="Chromosome"/>
</dbReference>
<evidence type="ECO:0000313" key="2">
    <source>
        <dbReference type="Proteomes" id="UP001327459"/>
    </source>
</evidence>
<protein>
    <submittedName>
        <fullName evidence="1">Uncharacterized protein</fullName>
    </submittedName>
</protein>
<evidence type="ECO:0000313" key="1">
    <source>
        <dbReference type="EMBL" id="WQH17244.1"/>
    </source>
</evidence>
<gene>
    <name evidence="1" type="ORF">SR882_04905</name>
</gene>
<reference evidence="1 2" key="1">
    <citation type="submission" date="2023-11" db="EMBL/GenBank/DDBJ databases">
        <title>MicrobeMod: A computational toolkit for identifying prokaryotic methylation and restriction-modification with nanopore sequencing.</title>
        <authorList>
            <person name="Crits-Christoph A."/>
            <person name="Kang S.C."/>
            <person name="Lee H."/>
            <person name="Ostrov N."/>
        </authorList>
    </citation>
    <scope>NUCLEOTIDE SEQUENCE [LARGE SCALE GENOMIC DNA]</scope>
    <source>
        <strain evidence="1 2">ATCC 49870</strain>
    </source>
</reference>
<keyword evidence="2" id="KW-1185">Reference proteome</keyword>
<accession>A0ABZ0Z0D9</accession>
<name>A0ABZ0Z0D9_9GAMM</name>
<organism evidence="1 2">
    <name type="scientific">Guyparkeria halophila</name>
    <dbReference type="NCBI Taxonomy" id="47960"/>
    <lineage>
        <taxon>Bacteria</taxon>
        <taxon>Pseudomonadati</taxon>
        <taxon>Pseudomonadota</taxon>
        <taxon>Gammaproteobacteria</taxon>
        <taxon>Chromatiales</taxon>
        <taxon>Thioalkalibacteraceae</taxon>
        <taxon>Guyparkeria</taxon>
    </lineage>
</organism>
<dbReference type="EMBL" id="CP140153">
    <property type="protein sequence ID" value="WQH17244.1"/>
    <property type="molecule type" value="Genomic_DNA"/>
</dbReference>
<proteinExistence type="predicted"/>
<sequence length="196" mass="21622">MLNLGHEIDSVAFRQLMVDLKRAMAAIHESTTGKTLAYRSAARFDQQETTRPHLDGGPGESLLMLGYEPSEIDAELEISDYAKCAFDRGLSPKEFMAEYNPMFQPGYEMLRPYTTRVPCFSKTDYQIVCINNSCASYSESQPAWQGTLHTATILTPDDSASRMINSTMLASVPAGTADKVGAEELNDFVSTSVISR</sequence>